<sequence length="110" mass="12756">MQAARRTGLDDLVMQGQEQTLEDEAVLTWEDYYYDVLLLPPAPSQKGLHANIVLRNALRRWNASPSSYATTRQAYRGRYPSFLESTAELWRRFGLRLAWKLWGADEAIRP</sequence>
<proteinExistence type="predicted"/>
<comment type="caution">
    <text evidence="1">The sequence shown here is derived from an EMBL/GenBank/DDBJ whole genome shotgun (WGS) entry which is preliminary data.</text>
</comment>
<organism evidence="1 2">
    <name type="scientific">Neoarthrinium moseri</name>
    <dbReference type="NCBI Taxonomy" id="1658444"/>
    <lineage>
        <taxon>Eukaryota</taxon>
        <taxon>Fungi</taxon>
        <taxon>Dikarya</taxon>
        <taxon>Ascomycota</taxon>
        <taxon>Pezizomycotina</taxon>
        <taxon>Sordariomycetes</taxon>
        <taxon>Xylariomycetidae</taxon>
        <taxon>Amphisphaeriales</taxon>
        <taxon>Apiosporaceae</taxon>
        <taxon>Neoarthrinium</taxon>
    </lineage>
</organism>
<protein>
    <submittedName>
        <fullName evidence="1">Uncharacterized protein</fullName>
    </submittedName>
</protein>
<name>A0A9Q0AQ54_9PEZI</name>
<dbReference type="EMBL" id="JAFIMR010000004">
    <property type="protein sequence ID" value="KAI1879174.1"/>
    <property type="molecule type" value="Genomic_DNA"/>
</dbReference>
<dbReference type="Proteomes" id="UP000829685">
    <property type="component" value="Unassembled WGS sequence"/>
</dbReference>
<evidence type="ECO:0000313" key="1">
    <source>
        <dbReference type="EMBL" id="KAI1879174.1"/>
    </source>
</evidence>
<keyword evidence="2" id="KW-1185">Reference proteome</keyword>
<evidence type="ECO:0000313" key="2">
    <source>
        <dbReference type="Proteomes" id="UP000829685"/>
    </source>
</evidence>
<accession>A0A9Q0AQ54</accession>
<dbReference type="AlphaFoldDB" id="A0A9Q0AQ54"/>
<reference evidence="1" key="1">
    <citation type="submission" date="2021-03" db="EMBL/GenBank/DDBJ databases">
        <title>Revisited historic fungal species revealed as producer of novel bioactive compounds through whole genome sequencing and comparative genomics.</title>
        <authorList>
            <person name="Vignolle G.A."/>
            <person name="Hochenegger N."/>
            <person name="Mach R.L."/>
            <person name="Mach-Aigner A.R."/>
            <person name="Javad Rahimi M."/>
            <person name="Salim K.A."/>
            <person name="Chan C.M."/>
            <person name="Lim L.B.L."/>
            <person name="Cai F."/>
            <person name="Druzhinina I.S."/>
            <person name="U'Ren J.M."/>
            <person name="Derntl C."/>
        </authorList>
    </citation>
    <scope>NUCLEOTIDE SEQUENCE</scope>
    <source>
        <strain evidence="1">TUCIM 5799</strain>
    </source>
</reference>
<gene>
    <name evidence="1" type="ORF">JX265_002128</name>
</gene>